<dbReference type="PROSITE" id="PS50088">
    <property type="entry name" value="ANK_REPEAT"/>
    <property type="match status" value="3"/>
</dbReference>
<evidence type="ECO:0000256" key="4">
    <source>
        <dbReference type="PROSITE-ProRule" id="PRU00023"/>
    </source>
</evidence>
<dbReference type="SUPFAM" id="SSF48403">
    <property type="entry name" value="Ankyrin repeat"/>
    <property type="match status" value="1"/>
</dbReference>
<feature type="compositionally biased region" description="Polar residues" evidence="5">
    <location>
        <begin position="826"/>
        <end position="836"/>
    </location>
</feature>
<dbReference type="InterPro" id="IPR032675">
    <property type="entry name" value="LRR_dom_sf"/>
</dbReference>
<reference evidence="7" key="1">
    <citation type="submission" date="2016-03" db="UniProtKB">
        <authorList>
            <consortium name="WormBaseParasite"/>
        </authorList>
    </citation>
    <scope>IDENTIFICATION</scope>
</reference>
<evidence type="ECO:0000256" key="5">
    <source>
        <dbReference type="SAM" id="MobiDB-lite"/>
    </source>
</evidence>
<dbReference type="GO" id="GO:0031297">
    <property type="term" value="P:replication fork processing"/>
    <property type="evidence" value="ECO:0007669"/>
    <property type="project" value="TreeGrafter"/>
</dbReference>
<organism evidence="6 7">
    <name type="scientific">Syphacia muris</name>
    <dbReference type="NCBI Taxonomy" id="451379"/>
    <lineage>
        <taxon>Eukaryota</taxon>
        <taxon>Metazoa</taxon>
        <taxon>Ecdysozoa</taxon>
        <taxon>Nematoda</taxon>
        <taxon>Chromadorea</taxon>
        <taxon>Rhabditida</taxon>
        <taxon>Spirurina</taxon>
        <taxon>Oxyuridomorpha</taxon>
        <taxon>Oxyuroidea</taxon>
        <taxon>Oxyuridae</taxon>
        <taxon>Syphacia</taxon>
    </lineage>
</organism>
<evidence type="ECO:0000256" key="2">
    <source>
        <dbReference type="ARBA" id="ARBA00022737"/>
    </source>
</evidence>
<keyword evidence="6" id="KW-1185">Reference proteome</keyword>
<accession>A0A0N5AIK7</accession>
<dbReference type="AlphaFoldDB" id="A0A0N5AIK7"/>
<dbReference type="GO" id="GO:0000724">
    <property type="term" value="P:double-strand break repair via homologous recombination"/>
    <property type="evidence" value="ECO:0007669"/>
    <property type="project" value="TreeGrafter"/>
</dbReference>
<keyword evidence="4" id="KW-0040">ANK repeat</keyword>
<dbReference type="WBParaSite" id="SMUV_0000425701-mRNA-1">
    <property type="protein sequence ID" value="SMUV_0000425701-mRNA-1"/>
    <property type="gene ID" value="SMUV_0000425701"/>
</dbReference>
<dbReference type="Gene3D" id="3.80.10.10">
    <property type="entry name" value="Ribonuclease Inhibitor"/>
    <property type="match status" value="2"/>
</dbReference>
<feature type="repeat" description="ANK" evidence="4">
    <location>
        <begin position="527"/>
        <end position="559"/>
    </location>
</feature>
<evidence type="ECO:0000313" key="6">
    <source>
        <dbReference type="Proteomes" id="UP000046393"/>
    </source>
</evidence>
<dbReference type="PROSITE" id="PS50297">
    <property type="entry name" value="ANK_REP_REGION"/>
    <property type="match status" value="3"/>
</dbReference>
<dbReference type="Gene3D" id="1.25.40.20">
    <property type="entry name" value="Ankyrin repeat-containing domain"/>
    <property type="match status" value="2"/>
</dbReference>
<dbReference type="PANTHER" id="PTHR46358">
    <property type="entry name" value="TONSOKU-LIKE PROTEIN"/>
    <property type="match status" value="1"/>
</dbReference>
<dbReference type="InterPro" id="IPR002110">
    <property type="entry name" value="Ankyrin_rpt"/>
</dbReference>
<dbReference type="InterPro" id="IPR052311">
    <property type="entry name" value="MMS22L-TONSL_complex_comp"/>
</dbReference>
<proteinExistence type="predicted"/>
<dbReference type="Pfam" id="PF12796">
    <property type="entry name" value="Ank_2"/>
    <property type="match status" value="1"/>
</dbReference>
<protein>
    <submittedName>
        <fullName evidence="7">ANK_REP_REGION domain-containing protein</fullName>
    </submittedName>
</protein>
<evidence type="ECO:0000256" key="3">
    <source>
        <dbReference type="ARBA" id="ARBA00023242"/>
    </source>
</evidence>
<dbReference type="SUPFAM" id="SSF52047">
    <property type="entry name" value="RNI-like"/>
    <property type="match status" value="1"/>
</dbReference>
<feature type="region of interest" description="Disordered" evidence="5">
    <location>
        <begin position="807"/>
        <end position="836"/>
    </location>
</feature>
<dbReference type="Pfam" id="PF13857">
    <property type="entry name" value="Ank_5"/>
    <property type="match status" value="1"/>
</dbReference>
<keyword evidence="2" id="KW-0677">Repeat</keyword>
<evidence type="ECO:0000256" key="1">
    <source>
        <dbReference type="ARBA" id="ARBA00004123"/>
    </source>
</evidence>
<dbReference type="GO" id="GO:0043596">
    <property type="term" value="C:nuclear replication fork"/>
    <property type="evidence" value="ECO:0007669"/>
    <property type="project" value="TreeGrafter"/>
</dbReference>
<evidence type="ECO:0000313" key="7">
    <source>
        <dbReference type="WBParaSite" id="SMUV_0000425701-mRNA-1"/>
    </source>
</evidence>
<dbReference type="Proteomes" id="UP000046393">
    <property type="component" value="Unplaced"/>
</dbReference>
<sequence>MGKQSKKNFAIRELERQLAKALQKGNDQLVSDLYIDIAEEYRRNKWFSDSIEAYKSSLIFAEKYTGTENAAFCHRAIAEMSIDSSIGDDQEALLHGREYFRLAKKSNQVHLVQLAYHVYGWLQFQVYLNTGAKDKKLLIESRNWCEKGLKYLDKNAPTIDSDTKAVKIGQNSRARRARLRQVLSQIYDKLGESSRALVHHNAAFAYAVKEMDFDLQYRCLLSKLNFSGDQRIKTAVDLVYVASNLGTKEHVDSKFILAQEKIRAIDLDGAKWDMESMFTGKDVNFLDSDELEYFKQCLVTVYKTLERLKAVDKMSNFNQMKLYERIADEFIDLDFRETALVFYEKMMYFTESATDKIKSLVSIAETARELSDYEKAYDCYAKIEKLESGLQLESKKQAETAICLLSVATKVDHFSISQIKILFEKAEKLVVTSHQKKTLYEIYLEYLEGSVGTECDREEIKLKFEQVSTIEDNSDEKYESEEVVDSWKDQLSDMSAADILVLCEMEGSRRNMEERIHHERDKKINLYGETRMHEAARGNDLAYMKLLVDAGYNINVQDEGGWTPLHEAVGALKLENVRLLIQAGANLDIKSNEGTLSAEGERTDSGGLTPLMEACDRGATAIVELLLDHGADVTLQNRDNWSALDFFRNAIHVGLVERDDIPAANKLISVIEKKLRKAHAPVNDVPPPKKLLKKVNSNGSQGKNFEICNTLFENKELYQKGAQESLPVVMLDSAMVYSESLLDSEEEASHSATDFTPKPKRFRLSGGRNVQKRINNAECADEILHDFEEDTDVSLKRKSSYTDDSLVSRSVTQTSNVEDNGKSEVKQVSANSSPLSSTSQDWLFVKINFKNKDGFKVKVKGIPFNRNATIADVRDRCIKEICNDGENISLSITIEDCELSDETPINLVLNSANNSLDCTIGEISRLTPKETYLKNVTVLKNDILRALNEANGGRLDFSNCSVGRDAVALTKTLSAFPVNFLNELNLSGNLLEIGFFQPISFLARSLDVLKLKCCGIDSRGIETLLDNKTICPQLSCLDISFNNLSSFSATSLFLSFIRICPNLKDLYVSACEFNDVLLQSFSETVASLAHLESLDVSCNSCVNSKVVTNIVSHCERLSKLDVSYTEFLGFDFEELRGSHHLNRLLVVGCNISSRSFLESLGSLNSLCFIDLSLTNITSEDLRALILEKSTKLPVTTLKLHDCVQLEAQHFVEIMQNYFSTETAIHFYCPTELKDKSNIDEL</sequence>
<keyword evidence="3" id="KW-0539">Nucleus</keyword>
<dbReference type="SMART" id="SM00248">
    <property type="entry name" value="ANK"/>
    <property type="match status" value="3"/>
</dbReference>
<feature type="compositionally biased region" description="Polar residues" evidence="5">
    <location>
        <begin position="807"/>
        <end position="818"/>
    </location>
</feature>
<feature type="repeat" description="ANK" evidence="4">
    <location>
        <begin position="560"/>
        <end position="592"/>
    </location>
</feature>
<feature type="repeat" description="ANK" evidence="4">
    <location>
        <begin position="606"/>
        <end position="638"/>
    </location>
</feature>
<comment type="subcellular location">
    <subcellularLocation>
        <location evidence="1">Nucleus</location>
    </subcellularLocation>
</comment>
<name>A0A0N5AIK7_9BILA</name>
<dbReference type="STRING" id="451379.A0A0N5AIK7"/>
<dbReference type="PANTHER" id="PTHR46358:SF1">
    <property type="entry name" value="TONSOKU-LIKE PROTEIN"/>
    <property type="match status" value="1"/>
</dbReference>
<feature type="region of interest" description="Disordered" evidence="5">
    <location>
        <begin position="748"/>
        <end position="767"/>
    </location>
</feature>
<dbReference type="InterPro" id="IPR036770">
    <property type="entry name" value="Ankyrin_rpt-contain_sf"/>
</dbReference>